<reference evidence="3 4" key="1">
    <citation type="submission" date="2015-06" db="EMBL/GenBank/DDBJ databases">
        <title>Talaromyces atroroseus IBT 11181 draft genome.</title>
        <authorList>
            <person name="Rasmussen K.B."/>
            <person name="Rasmussen S."/>
            <person name="Petersen B."/>
            <person name="Sicheritz-Ponten T."/>
            <person name="Mortensen U.H."/>
            <person name="Thrane U."/>
        </authorList>
    </citation>
    <scope>NUCLEOTIDE SEQUENCE [LARGE SCALE GENOMIC DNA]</scope>
    <source>
        <strain evidence="3 4">IBT 11181</strain>
    </source>
</reference>
<feature type="compositionally biased region" description="Polar residues" evidence="1">
    <location>
        <begin position="96"/>
        <end position="112"/>
    </location>
</feature>
<feature type="region of interest" description="Disordered" evidence="1">
    <location>
        <begin position="617"/>
        <end position="680"/>
    </location>
</feature>
<feature type="compositionally biased region" description="Polar residues" evidence="1">
    <location>
        <begin position="24"/>
        <end position="37"/>
    </location>
</feature>
<feature type="region of interest" description="Disordered" evidence="1">
    <location>
        <begin position="85"/>
        <end position="186"/>
    </location>
</feature>
<feature type="region of interest" description="Disordered" evidence="1">
    <location>
        <begin position="362"/>
        <end position="524"/>
    </location>
</feature>
<sequence length="680" mass="77985">MSHASRFRSNSPGSRRLVDPMRASTGTVSGDLYSSPTSYHAFDGYLSPKTTERRGGFFSVDNGDRLEALPISTTTYRDANHSTKMKTAYAIRPRSHTASDSSRRQLSLNIPPSSTSTSSASRQGPVVMSAYDRPTSPLPPRTSYTRDEPERYVSPATSASRSHKRMHSTDYTSDSGYGPPVERHKAHDHRYRIYRPAGVSRYHAYGDPRQWDDSRYYDAYSYTNARETFEKESAARSSQRNRSRVGRPASMVVTDNALSRPMYEKDPRRLPPQRGIDRHPDEERLRITSGRTYTDNESHWDQQRHPRQQRPLLHQDREDGYLSVTDDQKHSSRHRHRSRPRSRKHAEDFLAPVLSGLATLGLASGYSDDGRDTDRASRSGRNRSRDVEHSDHDRDYYRLREREKAVSGDERNTHRHRRHHRDRSQRHESSSDSPSSGEHSRLQRRGKSSSRRHYDSSGSDNGRDRRRKEDDNKLLTARKDDISEVSGKRSVDTESEERPRKPVAVEPPAVKEPEAPPKGILKAPREKFPEDTNHIREGVAPLKDAQKKGIPPGARWTKIDRRLVNPAALEMFHERFEERAEYVIVLRVLTKEEIQAFAVKTQEIRDARAKAAQEERRRLREERRRNGQVDSLSSDDEEDDDDGDEREPLAIEAAPARDEFPVMRGKDRVGNETVSEAVKS</sequence>
<dbReference type="PANTHER" id="PTHR42081">
    <property type="entry name" value="ZINC FINGER PROTEIN DHHC DOMAIN CONTAINING PROTEIN"/>
    <property type="match status" value="1"/>
</dbReference>
<keyword evidence="4" id="KW-1185">Reference proteome</keyword>
<dbReference type="Pfam" id="PF26118">
    <property type="entry name" value="DUF8035"/>
    <property type="match status" value="1"/>
</dbReference>
<feature type="compositionally biased region" description="Basic residues" evidence="1">
    <location>
        <begin position="442"/>
        <end position="451"/>
    </location>
</feature>
<dbReference type="RefSeq" id="XP_020121277.1">
    <property type="nucleotide sequence ID" value="XM_020266167.1"/>
</dbReference>
<feature type="compositionally biased region" description="Basic and acidic residues" evidence="1">
    <location>
        <begin position="655"/>
        <end position="670"/>
    </location>
</feature>
<evidence type="ECO:0000259" key="2">
    <source>
        <dbReference type="Pfam" id="PF26118"/>
    </source>
</evidence>
<gene>
    <name evidence="3" type="ORF">UA08_03824</name>
</gene>
<dbReference type="EMBL" id="LFMY01000004">
    <property type="protein sequence ID" value="OKL61156.1"/>
    <property type="molecule type" value="Genomic_DNA"/>
</dbReference>
<accession>A0A225B1Q8</accession>
<evidence type="ECO:0000313" key="3">
    <source>
        <dbReference type="EMBL" id="OKL61156.1"/>
    </source>
</evidence>
<feature type="compositionally biased region" description="Basic residues" evidence="1">
    <location>
        <begin position="413"/>
        <end position="424"/>
    </location>
</feature>
<dbReference type="GeneID" id="31003579"/>
<feature type="compositionally biased region" description="Basic and acidic residues" evidence="1">
    <location>
        <begin position="368"/>
        <end position="412"/>
    </location>
</feature>
<dbReference type="OrthoDB" id="5418088at2759"/>
<dbReference type="STRING" id="1441469.A0A225B1Q8"/>
<evidence type="ECO:0000313" key="4">
    <source>
        <dbReference type="Proteomes" id="UP000214365"/>
    </source>
</evidence>
<feature type="compositionally biased region" description="Basic and acidic residues" evidence="1">
    <location>
        <begin position="461"/>
        <end position="500"/>
    </location>
</feature>
<feature type="compositionally biased region" description="Basic and acidic residues" evidence="1">
    <location>
        <begin position="313"/>
        <end position="330"/>
    </location>
</feature>
<feature type="region of interest" description="Disordered" evidence="1">
    <location>
        <begin position="1"/>
        <end position="37"/>
    </location>
</feature>
<feature type="compositionally biased region" description="Acidic residues" evidence="1">
    <location>
        <begin position="633"/>
        <end position="645"/>
    </location>
</feature>
<proteinExistence type="predicted"/>
<dbReference type="Proteomes" id="UP000214365">
    <property type="component" value="Unassembled WGS sequence"/>
</dbReference>
<organism evidence="3 4">
    <name type="scientific">Talaromyces atroroseus</name>
    <dbReference type="NCBI Taxonomy" id="1441469"/>
    <lineage>
        <taxon>Eukaryota</taxon>
        <taxon>Fungi</taxon>
        <taxon>Dikarya</taxon>
        <taxon>Ascomycota</taxon>
        <taxon>Pezizomycotina</taxon>
        <taxon>Eurotiomycetes</taxon>
        <taxon>Eurotiomycetidae</taxon>
        <taxon>Eurotiales</taxon>
        <taxon>Trichocomaceae</taxon>
        <taxon>Talaromyces</taxon>
        <taxon>Talaromyces sect. Trachyspermi</taxon>
    </lineage>
</organism>
<feature type="compositionally biased region" description="Basic and acidic residues" evidence="1">
    <location>
        <begin position="294"/>
        <end position="304"/>
    </location>
</feature>
<comment type="caution">
    <text evidence="3">The sequence shown here is derived from an EMBL/GenBank/DDBJ whole genome shotgun (WGS) entry which is preliminary data.</text>
</comment>
<feature type="region of interest" description="Disordered" evidence="1">
    <location>
        <begin position="231"/>
        <end position="348"/>
    </location>
</feature>
<name>A0A225B1Q8_TALAT</name>
<feature type="domain" description="DUF8035" evidence="2">
    <location>
        <begin position="554"/>
        <end position="607"/>
    </location>
</feature>
<feature type="compositionally biased region" description="Basic residues" evidence="1">
    <location>
        <begin position="331"/>
        <end position="344"/>
    </location>
</feature>
<dbReference type="InterPro" id="IPR058348">
    <property type="entry name" value="DUF8035"/>
</dbReference>
<dbReference type="AlphaFoldDB" id="A0A225B1Q8"/>
<feature type="compositionally biased region" description="Basic and acidic residues" evidence="1">
    <location>
        <begin position="617"/>
        <end position="627"/>
    </location>
</feature>
<protein>
    <recommendedName>
        <fullName evidence="2">DUF8035 domain-containing protein</fullName>
    </recommendedName>
</protein>
<evidence type="ECO:0000256" key="1">
    <source>
        <dbReference type="SAM" id="MobiDB-lite"/>
    </source>
</evidence>
<dbReference type="PANTHER" id="PTHR42081:SF1">
    <property type="entry name" value="ZINC FINGER PROTEIN DHHC DOMAIN CONTAINING PROTEIN"/>
    <property type="match status" value="1"/>
</dbReference>
<feature type="compositionally biased region" description="Basic and acidic residues" evidence="1">
    <location>
        <begin position="262"/>
        <end position="286"/>
    </location>
</feature>